<comment type="caution">
    <text evidence="2">The sequence shown here is derived from an EMBL/GenBank/DDBJ whole genome shotgun (WGS) entry which is preliminary data.</text>
</comment>
<accession>A0A3N7HRE1</accession>
<dbReference type="RefSeq" id="WP_124542114.1">
    <property type="nucleotide sequence ID" value="NZ_QUSW01000005.1"/>
</dbReference>
<evidence type="ECO:0000313" key="2">
    <source>
        <dbReference type="EMBL" id="RQP23361.1"/>
    </source>
</evidence>
<keyword evidence="3" id="KW-1185">Reference proteome</keyword>
<dbReference type="Proteomes" id="UP000267464">
    <property type="component" value="Unassembled WGS sequence"/>
</dbReference>
<sequence>MAAIPPSLAEPVVDSVAVLDALRQVISPLAMLAVARGVSYGEVEELVKAAFTDAAVDVKRQSAGEPPSVSHVSAATGLSRREVSRLMSLVQAAPTRKSHASEIFVRWLTDPRFGDKSGPRRRLARTGQHPSFQSLAESVSKDVKPRTHLDELCRLGLARLDEASDVVELLRDTFVPSTDERQMFGFLGDNVGDHLRAAAENVLRRPGEHLEQALFADELSAHSLRAVRPLVDQQWQSLVRALVPVLNELIEADRKAGRPQNGRIRIGLYAYSESTTAAVESAANP</sequence>
<dbReference type="EMBL" id="QUSW01000005">
    <property type="protein sequence ID" value="RQP23361.1"/>
    <property type="molecule type" value="Genomic_DNA"/>
</dbReference>
<proteinExistence type="predicted"/>
<feature type="compositionally biased region" description="Polar residues" evidence="1">
    <location>
        <begin position="128"/>
        <end position="137"/>
    </location>
</feature>
<dbReference type="AlphaFoldDB" id="A0A3N7HRE1"/>
<dbReference type="OrthoDB" id="6356376at2"/>
<organism evidence="2 3">
    <name type="scientific">Piscinibacter terrae</name>
    <dbReference type="NCBI Taxonomy" id="2496871"/>
    <lineage>
        <taxon>Bacteria</taxon>
        <taxon>Pseudomonadati</taxon>
        <taxon>Pseudomonadota</taxon>
        <taxon>Betaproteobacteria</taxon>
        <taxon>Burkholderiales</taxon>
        <taxon>Sphaerotilaceae</taxon>
        <taxon>Piscinibacter</taxon>
    </lineage>
</organism>
<feature type="region of interest" description="Disordered" evidence="1">
    <location>
        <begin position="115"/>
        <end position="140"/>
    </location>
</feature>
<name>A0A3N7HRE1_9BURK</name>
<evidence type="ECO:0000256" key="1">
    <source>
        <dbReference type="SAM" id="MobiDB-lite"/>
    </source>
</evidence>
<reference evidence="2 3" key="2">
    <citation type="submission" date="2018-12" db="EMBL/GenBank/DDBJ databases">
        <title>Rhizobacter gummiphilus sp. nov., a rubber-degrading bacterium isolated from the soil of a botanical garden in Japan.</title>
        <authorList>
            <person name="Shunsuke S.S."/>
        </authorList>
    </citation>
    <scope>NUCLEOTIDE SEQUENCE [LARGE SCALE GENOMIC DNA]</scope>
    <source>
        <strain evidence="2 3">S-16</strain>
    </source>
</reference>
<dbReference type="Pfam" id="PF20112">
    <property type="entry name" value="DUF6502"/>
    <property type="match status" value="1"/>
</dbReference>
<dbReference type="InterPro" id="IPR045445">
    <property type="entry name" value="DUF6502"/>
</dbReference>
<reference evidence="2 3" key="1">
    <citation type="submission" date="2018-08" db="EMBL/GenBank/DDBJ databases">
        <authorList>
            <person name="Khan S.A."/>
            <person name="Jeon C.O."/>
            <person name="Chun B.H."/>
            <person name="Jeong S.E."/>
        </authorList>
    </citation>
    <scope>NUCLEOTIDE SEQUENCE [LARGE SCALE GENOMIC DNA]</scope>
    <source>
        <strain evidence="2 3">S-16</strain>
    </source>
</reference>
<protein>
    <submittedName>
        <fullName evidence="2">Uncharacterized protein</fullName>
    </submittedName>
</protein>
<gene>
    <name evidence="2" type="ORF">DZC73_19910</name>
</gene>
<evidence type="ECO:0000313" key="3">
    <source>
        <dbReference type="Proteomes" id="UP000267464"/>
    </source>
</evidence>